<sequence>MSTSSPILPPELEHRIFYAAAYSAPYDALNLMLVTWRVKQWVEPLLYRYLVIGSRLPSSSQAIPILGTDPANPARRHWQMLQSKPIELLSTAVENLMIVSVKEPTFSQIPALLSGVRNLVVVSVQPVHGALDAFQRLERLDCNYFEHLFDYGYDSETIANIRIAENPTLARLTHLEMGTESALENFAVWSEILRLPSLTHLAIAQHEEVVSALETPQRAALVAAMRPTGQLNAFVVRYFYSSSPEMEGNEEFDEWLESNPGFVALSTVSSWALSWGNAVLGLMPDFWTRVDEHVGRRRADKTIGRILVDLEPGVEAGYNCYVHQGQPPA</sequence>
<reference evidence="1" key="1">
    <citation type="submission" date="2014-09" db="EMBL/GenBank/DDBJ databases">
        <title>Genome sequence of the luminous mushroom Mycena chlorophos for searching fungal bioluminescence genes.</title>
        <authorList>
            <person name="Tanaka Y."/>
            <person name="Kasuga D."/>
            <person name="Oba Y."/>
            <person name="Hase S."/>
            <person name="Sato K."/>
            <person name="Oba Y."/>
            <person name="Sakakibara Y."/>
        </authorList>
    </citation>
    <scope>NUCLEOTIDE SEQUENCE</scope>
</reference>
<evidence type="ECO:0008006" key="3">
    <source>
        <dbReference type="Google" id="ProtNLM"/>
    </source>
</evidence>
<keyword evidence="2" id="KW-1185">Reference proteome</keyword>
<dbReference type="Proteomes" id="UP000815677">
    <property type="component" value="Unassembled WGS sequence"/>
</dbReference>
<protein>
    <recommendedName>
        <fullName evidence="3">F-box domain-containing protein</fullName>
    </recommendedName>
</protein>
<name>A0ABQ0LLW8_MYCCL</name>
<organism evidence="1 2">
    <name type="scientific">Mycena chlorophos</name>
    <name type="common">Agaric fungus</name>
    <name type="synonym">Agaricus chlorophos</name>
    <dbReference type="NCBI Taxonomy" id="658473"/>
    <lineage>
        <taxon>Eukaryota</taxon>
        <taxon>Fungi</taxon>
        <taxon>Dikarya</taxon>
        <taxon>Basidiomycota</taxon>
        <taxon>Agaricomycotina</taxon>
        <taxon>Agaricomycetes</taxon>
        <taxon>Agaricomycetidae</taxon>
        <taxon>Agaricales</taxon>
        <taxon>Marasmiineae</taxon>
        <taxon>Mycenaceae</taxon>
        <taxon>Mycena</taxon>
    </lineage>
</organism>
<gene>
    <name evidence="1" type="ORF">MCHLO_09198</name>
</gene>
<accession>A0ABQ0LLW8</accession>
<evidence type="ECO:0000313" key="2">
    <source>
        <dbReference type="Proteomes" id="UP000815677"/>
    </source>
</evidence>
<evidence type="ECO:0000313" key="1">
    <source>
        <dbReference type="EMBL" id="GAT52115.1"/>
    </source>
</evidence>
<dbReference type="EMBL" id="DF847569">
    <property type="protein sequence ID" value="GAT52115.1"/>
    <property type="molecule type" value="Genomic_DNA"/>
</dbReference>
<proteinExistence type="predicted"/>